<evidence type="ECO:0000256" key="11">
    <source>
        <dbReference type="HAMAP-Rule" id="MF_00109"/>
    </source>
</evidence>
<evidence type="ECO:0000256" key="9">
    <source>
        <dbReference type="ARBA" id="ARBA00023141"/>
    </source>
</evidence>
<dbReference type="InterPro" id="IPR013708">
    <property type="entry name" value="Shikimate_DH-bd_N"/>
</dbReference>
<keyword evidence="11" id="KW-0479">Metal-binding</keyword>
<dbReference type="eggNOG" id="COG0703">
    <property type="taxonomic scope" value="Bacteria"/>
</dbReference>
<dbReference type="EC" id="2.7.1.71" evidence="3 11"/>
<dbReference type="UniPathway" id="UPA00053">
    <property type="reaction ID" value="UER00088"/>
</dbReference>
<dbReference type="GO" id="GO:0009073">
    <property type="term" value="P:aromatic amino acid family biosynthetic process"/>
    <property type="evidence" value="ECO:0007669"/>
    <property type="project" value="UniProtKB-KW"/>
</dbReference>
<feature type="binding site" evidence="11">
    <location>
        <begin position="261"/>
        <end position="266"/>
    </location>
    <ligand>
        <name>ATP</name>
        <dbReference type="ChEBI" id="CHEBI:30616"/>
    </ligand>
</feature>
<comment type="subcellular location">
    <subcellularLocation>
        <location evidence="11">Cytoplasm</location>
    </subcellularLocation>
</comment>
<evidence type="ECO:0000256" key="3">
    <source>
        <dbReference type="ARBA" id="ARBA00012154"/>
    </source>
</evidence>
<dbReference type="EMBL" id="JRNT01000044">
    <property type="protein sequence ID" value="KGF46330.1"/>
    <property type="molecule type" value="Genomic_DNA"/>
</dbReference>
<comment type="caution">
    <text evidence="11">Lacks conserved residue(s) required for the propagation of feature annotation.</text>
</comment>
<accession>A0A096AHM5</accession>
<keyword evidence="6 11" id="KW-0547">Nucleotide-binding</keyword>
<keyword evidence="7 11" id="KW-0418">Kinase</keyword>
<comment type="function">
    <text evidence="11">Catalyzes the specific phosphorylation of the 3-hydroxyl group of shikimic acid using ATP as a cosubstrate.</text>
</comment>
<dbReference type="GO" id="GO:0050661">
    <property type="term" value="F:NADP binding"/>
    <property type="evidence" value="ECO:0007669"/>
    <property type="project" value="TreeGrafter"/>
</dbReference>
<sequence length="413" mass="45720">MKFGLLGMTLGHSYSPRIHHELGNTGYELFECDPSQLSTFFKNPALQGLNITIPYKVKALKACHTVSAIANRIGCVNTMVRQENGQWYGHNTDYDGFIYMLRRAHIPIKGNHCLVLGDGATSKTAHVALTDLGARSITHMSRHTPPTYDAIEQFYETTQVIINTTPVGMYPHNPDTLIDVGAFHHLVGVSDVIYNPHRTGLLIQADSLGIPSTDGLPMLVAQAVYAAKLFQGQDYDDHTIESILQSLRQELENIVLVGMPGVGKTTVGRQLAKVLHRPFYDSDDVFLKETGQSSSAYINMYGEAAFREKESAILRELGTKTGVVIATGGGCVTVPENYMYLRQNGRIYQITRPLEELDMTDRPLSKGGLPALHRLAAIRTPMYESFAQCTISNRVVSETVALIKEDFYESISH</sequence>
<dbReference type="PANTHER" id="PTHR21089:SF1">
    <property type="entry name" value="BIFUNCTIONAL 3-DEHYDROQUINATE DEHYDRATASE_SHIKIMATE DEHYDROGENASE, CHLOROPLASTIC"/>
    <property type="match status" value="1"/>
</dbReference>
<dbReference type="GO" id="GO:0000287">
    <property type="term" value="F:magnesium ion binding"/>
    <property type="evidence" value="ECO:0007669"/>
    <property type="project" value="UniProtKB-UniRule"/>
</dbReference>
<feature type="binding site" evidence="11">
    <location>
        <position position="283"/>
    </location>
    <ligand>
        <name>substrate</name>
    </ligand>
</feature>
<evidence type="ECO:0000256" key="5">
    <source>
        <dbReference type="ARBA" id="ARBA00022679"/>
    </source>
</evidence>
<dbReference type="Pfam" id="PF01202">
    <property type="entry name" value="SKI"/>
    <property type="match status" value="1"/>
</dbReference>
<reference evidence="13 14" key="1">
    <citation type="submission" date="2014-07" db="EMBL/GenBank/DDBJ databases">
        <authorList>
            <person name="McCorrison J."/>
            <person name="Sanka R."/>
            <person name="Torralba M."/>
            <person name="Gillis M."/>
            <person name="Haft D.H."/>
            <person name="Methe B."/>
            <person name="Sutton G."/>
            <person name="Nelson K.E."/>
        </authorList>
    </citation>
    <scope>NUCLEOTIDE SEQUENCE [LARGE SCALE GENOMIC DNA]</scope>
    <source>
        <strain evidence="13 14">DNF00314</strain>
    </source>
</reference>
<evidence type="ECO:0000256" key="7">
    <source>
        <dbReference type="ARBA" id="ARBA00022777"/>
    </source>
</evidence>
<feature type="binding site" evidence="11">
    <location>
        <position position="329"/>
    </location>
    <ligand>
        <name>substrate</name>
    </ligand>
</feature>
<dbReference type="SUPFAM" id="SSF51735">
    <property type="entry name" value="NAD(P)-binding Rossmann-fold domains"/>
    <property type="match status" value="1"/>
</dbReference>
<dbReference type="InterPro" id="IPR000623">
    <property type="entry name" value="Shikimate_kinase/TSH1"/>
</dbReference>
<dbReference type="InterPro" id="IPR027417">
    <property type="entry name" value="P-loop_NTPase"/>
</dbReference>
<keyword evidence="14" id="KW-1185">Reference proteome</keyword>
<keyword evidence="11" id="KW-0460">Magnesium</keyword>
<comment type="pathway">
    <text evidence="2">Metabolic intermediate biosynthesis; chorismate biosynthesis; chorismate from D-erythrose 4-phosphate and phosphoenolpyruvate: step 4/7.</text>
</comment>
<dbReference type="CDD" id="cd01065">
    <property type="entry name" value="NAD_bind_Shikimate_DH"/>
    <property type="match status" value="1"/>
</dbReference>
<dbReference type="CDD" id="cd00464">
    <property type="entry name" value="SK"/>
    <property type="match status" value="1"/>
</dbReference>
<dbReference type="InterPro" id="IPR031322">
    <property type="entry name" value="Shikimate/glucono_kinase"/>
</dbReference>
<keyword evidence="4 11" id="KW-0028">Amino-acid biosynthesis</keyword>
<dbReference type="GO" id="GO:0009423">
    <property type="term" value="P:chorismate biosynthetic process"/>
    <property type="evidence" value="ECO:0007669"/>
    <property type="project" value="UniProtKB-UniRule"/>
</dbReference>
<evidence type="ECO:0000256" key="6">
    <source>
        <dbReference type="ARBA" id="ARBA00022741"/>
    </source>
</evidence>
<dbReference type="Gene3D" id="3.40.50.10860">
    <property type="entry name" value="Leucine Dehydrogenase, chain A, domain 1"/>
    <property type="match status" value="1"/>
</dbReference>
<protein>
    <recommendedName>
        <fullName evidence="3 11">Shikimate kinase</fullName>
        <shortName evidence="11">SK</shortName>
        <ecNumber evidence="3 11">2.7.1.71</ecNumber>
    </recommendedName>
</protein>
<organism evidence="13 14">
    <name type="scientific">Veillonella montpellierensis DNF00314</name>
    <dbReference type="NCBI Taxonomy" id="1401067"/>
    <lineage>
        <taxon>Bacteria</taxon>
        <taxon>Bacillati</taxon>
        <taxon>Bacillota</taxon>
        <taxon>Negativicutes</taxon>
        <taxon>Veillonellales</taxon>
        <taxon>Veillonellaceae</taxon>
        <taxon>Veillonella</taxon>
    </lineage>
</organism>
<evidence type="ECO:0000256" key="4">
    <source>
        <dbReference type="ARBA" id="ARBA00022605"/>
    </source>
</evidence>
<keyword evidence="11" id="KW-0963">Cytoplasm</keyword>
<feature type="binding site" evidence="11">
    <location>
        <position position="362"/>
    </location>
    <ligand>
        <name>ATP</name>
        <dbReference type="ChEBI" id="CHEBI:30616"/>
    </ligand>
</feature>
<dbReference type="GO" id="GO:0019632">
    <property type="term" value="P:shikimate metabolic process"/>
    <property type="evidence" value="ECO:0007669"/>
    <property type="project" value="TreeGrafter"/>
</dbReference>
<dbReference type="PROSITE" id="PS01128">
    <property type="entry name" value="SHIKIMATE_KINASE"/>
    <property type="match status" value="1"/>
</dbReference>
<dbReference type="SUPFAM" id="SSF52540">
    <property type="entry name" value="P-loop containing nucleoside triphosphate hydrolases"/>
    <property type="match status" value="1"/>
</dbReference>
<dbReference type="GO" id="GO:0005524">
    <property type="term" value="F:ATP binding"/>
    <property type="evidence" value="ECO:0007669"/>
    <property type="project" value="UniProtKB-UniRule"/>
</dbReference>
<dbReference type="PANTHER" id="PTHR21089">
    <property type="entry name" value="SHIKIMATE DEHYDROGENASE"/>
    <property type="match status" value="1"/>
</dbReference>
<dbReference type="SUPFAM" id="SSF53223">
    <property type="entry name" value="Aminoacid dehydrogenase-like, N-terminal domain"/>
    <property type="match status" value="1"/>
</dbReference>
<evidence type="ECO:0000256" key="2">
    <source>
        <dbReference type="ARBA" id="ARBA00004871"/>
    </source>
</evidence>
<comment type="similarity">
    <text evidence="11">Belongs to the shikimate kinase family.</text>
</comment>
<name>A0A096AHM5_9FIRM</name>
<comment type="caution">
    <text evidence="13">The sequence shown here is derived from an EMBL/GenBank/DDBJ whole genome shotgun (WGS) entry which is preliminary data.</text>
</comment>
<keyword evidence="8 11" id="KW-0067">ATP-binding</keyword>
<evidence type="ECO:0000256" key="1">
    <source>
        <dbReference type="ARBA" id="ARBA00004842"/>
    </source>
</evidence>
<dbReference type="GO" id="GO:0004765">
    <property type="term" value="F:shikimate kinase activity"/>
    <property type="evidence" value="ECO:0007669"/>
    <property type="project" value="UniProtKB-UniRule"/>
</dbReference>
<dbReference type="Proteomes" id="UP000029628">
    <property type="component" value="Unassembled WGS sequence"/>
</dbReference>
<dbReference type="RefSeq" id="WP_038153317.1">
    <property type="nucleotide sequence ID" value="NZ_JRNT01000044.1"/>
</dbReference>
<dbReference type="PRINTS" id="PR01100">
    <property type="entry name" value="SHIKIMTKNASE"/>
</dbReference>
<dbReference type="GO" id="GO:0005829">
    <property type="term" value="C:cytosol"/>
    <property type="evidence" value="ECO:0007669"/>
    <property type="project" value="TreeGrafter"/>
</dbReference>
<comment type="catalytic activity">
    <reaction evidence="10 11">
        <text>shikimate + ATP = 3-phosphoshikimate + ADP + H(+)</text>
        <dbReference type="Rhea" id="RHEA:13121"/>
        <dbReference type="ChEBI" id="CHEBI:15378"/>
        <dbReference type="ChEBI" id="CHEBI:30616"/>
        <dbReference type="ChEBI" id="CHEBI:36208"/>
        <dbReference type="ChEBI" id="CHEBI:145989"/>
        <dbReference type="ChEBI" id="CHEBI:456216"/>
        <dbReference type="EC" id="2.7.1.71"/>
    </reaction>
</comment>
<dbReference type="InterPro" id="IPR022893">
    <property type="entry name" value="Shikimate_DH_fam"/>
</dbReference>
<comment type="subunit">
    <text evidence="11">Monomer.</text>
</comment>
<evidence type="ECO:0000256" key="8">
    <source>
        <dbReference type="ARBA" id="ARBA00022840"/>
    </source>
</evidence>
<feature type="binding site" evidence="11">
    <location>
        <position position="379"/>
    </location>
    <ligand>
        <name>substrate</name>
    </ligand>
</feature>
<dbReference type="InterPro" id="IPR023000">
    <property type="entry name" value="Shikimate_kinase_CS"/>
</dbReference>
<keyword evidence="9 11" id="KW-0057">Aromatic amino acid biosynthesis</keyword>
<dbReference type="GO" id="GO:0004764">
    <property type="term" value="F:shikimate 3-dehydrogenase (NADP+) activity"/>
    <property type="evidence" value="ECO:0007669"/>
    <property type="project" value="InterPro"/>
</dbReference>
<dbReference type="InterPro" id="IPR036291">
    <property type="entry name" value="NAD(P)-bd_dom_sf"/>
</dbReference>
<dbReference type="Pfam" id="PF08501">
    <property type="entry name" value="Shikimate_dh_N"/>
    <property type="match status" value="1"/>
</dbReference>
<feature type="binding site" evidence="11">
    <location>
        <position position="307"/>
    </location>
    <ligand>
        <name>substrate</name>
    </ligand>
</feature>
<keyword evidence="5 11" id="KW-0808">Transferase</keyword>
<dbReference type="AlphaFoldDB" id="A0A096AHM5"/>
<feature type="domain" description="Shikimate dehydrogenase substrate binding N-terminal" evidence="12">
    <location>
        <begin position="5"/>
        <end position="78"/>
    </location>
</feature>
<dbReference type="HAMAP" id="MF_00109">
    <property type="entry name" value="Shikimate_kinase"/>
    <property type="match status" value="1"/>
</dbReference>
<dbReference type="InterPro" id="IPR046346">
    <property type="entry name" value="Aminoacid_DH-like_N_sf"/>
</dbReference>
<feature type="binding site" evidence="11">
    <location>
        <position position="265"/>
    </location>
    <ligand>
        <name>Mg(2+)</name>
        <dbReference type="ChEBI" id="CHEBI:18420"/>
    </ligand>
</feature>
<dbReference type="GO" id="GO:0008652">
    <property type="term" value="P:amino acid biosynthetic process"/>
    <property type="evidence" value="ECO:0007669"/>
    <property type="project" value="UniProtKB-KW"/>
</dbReference>
<proteinExistence type="inferred from homology"/>
<gene>
    <name evidence="11" type="primary">aroK</name>
    <name evidence="13" type="ORF">HMPREF0872_08760</name>
</gene>
<comment type="pathway">
    <text evidence="1 11">Metabolic intermediate biosynthesis; chorismate biosynthesis; chorismate from D-erythrose 4-phosphate and phosphoenolpyruvate: step 5/7.</text>
</comment>
<dbReference type="Gene3D" id="3.40.50.720">
    <property type="entry name" value="NAD(P)-binding Rossmann-like Domain"/>
    <property type="match status" value="1"/>
</dbReference>
<comment type="cofactor">
    <cofactor evidence="11">
        <name>Mg(2+)</name>
        <dbReference type="ChEBI" id="CHEBI:18420"/>
    </cofactor>
    <text evidence="11">Binds 1 Mg(2+) ion per subunit.</text>
</comment>
<dbReference type="eggNOG" id="COG0169">
    <property type="taxonomic scope" value="Bacteria"/>
</dbReference>
<dbReference type="Gene3D" id="3.40.50.300">
    <property type="entry name" value="P-loop containing nucleotide triphosphate hydrolases"/>
    <property type="match status" value="1"/>
</dbReference>
<evidence type="ECO:0000313" key="13">
    <source>
        <dbReference type="EMBL" id="KGF46330.1"/>
    </source>
</evidence>
<evidence type="ECO:0000313" key="14">
    <source>
        <dbReference type="Proteomes" id="UP000029628"/>
    </source>
</evidence>
<evidence type="ECO:0000259" key="12">
    <source>
        <dbReference type="Pfam" id="PF08501"/>
    </source>
</evidence>
<evidence type="ECO:0000256" key="10">
    <source>
        <dbReference type="ARBA" id="ARBA00048567"/>
    </source>
</evidence>